<feature type="region of interest" description="Disordered" evidence="1">
    <location>
        <begin position="191"/>
        <end position="242"/>
    </location>
</feature>
<feature type="compositionally biased region" description="Basic residues" evidence="1">
    <location>
        <begin position="413"/>
        <end position="423"/>
    </location>
</feature>
<comment type="caution">
    <text evidence="2">The sequence shown here is derived from an EMBL/GenBank/DDBJ whole genome shotgun (WGS) entry which is preliminary data.</text>
</comment>
<feature type="compositionally biased region" description="Polar residues" evidence="1">
    <location>
        <begin position="527"/>
        <end position="549"/>
    </location>
</feature>
<name>A0A086J7V8_TOXGO</name>
<evidence type="ECO:0000256" key="1">
    <source>
        <dbReference type="SAM" id="MobiDB-lite"/>
    </source>
</evidence>
<feature type="region of interest" description="Disordered" evidence="1">
    <location>
        <begin position="299"/>
        <end position="322"/>
    </location>
</feature>
<feature type="compositionally biased region" description="Low complexity" evidence="1">
    <location>
        <begin position="204"/>
        <end position="236"/>
    </location>
</feature>
<accession>A0A086J7V8</accession>
<feature type="region of interest" description="Disordered" evidence="1">
    <location>
        <begin position="401"/>
        <end position="568"/>
    </location>
</feature>
<dbReference type="AlphaFoldDB" id="A0A086J7V8"/>
<feature type="compositionally biased region" description="Basic and acidic residues" evidence="1">
    <location>
        <begin position="660"/>
        <end position="701"/>
    </location>
</feature>
<reference evidence="2 3" key="1">
    <citation type="submission" date="2014-03" db="EMBL/GenBank/DDBJ databases">
        <authorList>
            <person name="Sibley D."/>
            <person name="Venepally P."/>
            <person name="Karamycheva S."/>
            <person name="Hadjithomas M."/>
            <person name="Khan A."/>
            <person name="Brunk B."/>
            <person name="Roos D."/>
            <person name="Caler E."/>
            <person name="Lorenzi H."/>
        </authorList>
    </citation>
    <scope>NUCLEOTIDE SEQUENCE [LARGE SCALE GENOMIC DNA]</scope>
    <source>
        <strain evidence="3">p89</strain>
    </source>
</reference>
<feature type="compositionally biased region" description="Basic and acidic residues" evidence="1">
    <location>
        <begin position="559"/>
        <end position="568"/>
    </location>
</feature>
<feature type="region of interest" description="Disordered" evidence="1">
    <location>
        <begin position="148"/>
        <end position="174"/>
    </location>
</feature>
<sequence>MAIPSYISSGASFPRRGPKELRRLRLSSSPLPLSSLFHHSPSRTSPLFVSCCLAQSTPSPASLSSPVSLSSLSSLTSSSSSLPSALASPLSCPLSSLPSSLSSPLASSFFSLVLVHSSSSASELEREGKAARSRACALALSLQRLAVERRRREEASGEEGVRRGTQRTREEDEDERIARILAELAAFAQKAAMREKEESRRRPSSPSSFSSLSQVSSSSSSSSVASESRPSSSSSIAKEKPPSPLQCCVVLHACATLLSQRELEFPRRNNVSVDKRQNPSREPTNVDWRHLPLYPFLQEESSSQTPPPSSLSTSSHSSSLSPLPSSPSGLLSAFPPGVLLLHVAALYIHRSFALLHLCSVKQLVMLTSVLSRLLPLLPFPSSASRVRLCGRALALRLQEDEEHRRRFRENEARKKKQKKRRERQRLFVATPRSFASDAASSPRPFDSSSAASSSQAAHVEREGNAQGSESETRKNEDPFCEDWTPPSPAAGRELSTSCGGRTPSTASVDSANKGEEEGHEGKDETQRLSLSACENQVDASALSRNSQGLSDSSETSWDSESRARNAGHHEERDFASSFAFTPDKAVVSALLVLALRRVSLRVKKQKRDGTGLELLSPHSLSALANAVAVVCTQSLPQLLDKAARVDASRRRSLSTVFVHPSEDEHGGEAPRRTHADRKEGREEEKEEVQCERAREERREMSRGATLQVGCKEESQVQGSAEHLQKREEGEDREEPQLPSFRRETETLQSTNKKSVQWRNAETLEEPNTESPWTLATNASGACSRGILDLSPPKSHLFSPLSFTESPLQGISPLLAPSFLSLSSSSPSSSASASSSLSSPSSPSFSSSLSSASSFASSSSGEESPEMLTAQLGAMAGAAGRCLFFEETKKREENWFLQACVKQLPLFKRKDLAVLLPALVRLRAFPFCDGSQDEPGELLHRLPLRLLDCVGTMPPEDLCHLLPAASVVFFYCAKRGSSLFPSEEGKSKRAKRENFMTKTASMAYALCSTSPRRVDLPVSSLEERTERQCRATADRTTQKDKRRARREETSAADGQGKKEAWTEVSRLWFKVVEATKRQKETLHF</sequence>
<proteinExistence type="predicted"/>
<feature type="compositionally biased region" description="Low complexity" evidence="1">
    <location>
        <begin position="432"/>
        <end position="457"/>
    </location>
</feature>
<feature type="region of interest" description="Disordered" evidence="1">
    <location>
        <begin position="1017"/>
        <end position="1057"/>
    </location>
</feature>
<dbReference type="Proteomes" id="UP000028828">
    <property type="component" value="Unassembled WGS sequence"/>
</dbReference>
<organism evidence="2 3">
    <name type="scientific">Toxoplasma gondii p89</name>
    <dbReference type="NCBI Taxonomy" id="943119"/>
    <lineage>
        <taxon>Eukaryota</taxon>
        <taxon>Sar</taxon>
        <taxon>Alveolata</taxon>
        <taxon>Apicomplexa</taxon>
        <taxon>Conoidasida</taxon>
        <taxon>Coccidia</taxon>
        <taxon>Eucoccidiorida</taxon>
        <taxon>Eimeriorina</taxon>
        <taxon>Sarcocystidae</taxon>
        <taxon>Toxoplasma</taxon>
    </lineage>
</organism>
<feature type="compositionally biased region" description="Basic and acidic residues" evidence="1">
    <location>
        <begin position="1020"/>
        <end position="1057"/>
    </location>
</feature>
<feature type="region of interest" description="Disordered" evidence="1">
    <location>
        <begin position="655"/>
        <end position="776"/>
    </location>
</feature>
<protein>
    <submittedName>
        <fullName evidence="2">Uncharacterized protein</fullName>
    </submittedName>
</protein>
<evidence type="ECO:0000313" key="2">
    <source>
        <dbReference type="EMBL" id="KFG28226.1"/>
    </source>
</evidence>
<feature type="compositionally biased region" description="Polar residues" evidence="1">
    <location>
        <begin position="494"/>
        <end position="510"/>
    </location>
</feature>
<feature type="compositionally biased region" description="Polar residues" evidence="1">
    <location>
        <begin position="746"/>
        <end position="759"/>
    </location>
</feature>
<feature type="compositionally biased region" description="Low complexity" evidence="1">
    <location>
        <begin position="310"/>
        <end position="322"/>
    </location>
</feature>
<dbReference type="VEuPathDB" id="ToxoDB:TGP89_237840"/>
<feature type="compositionally biased region" description="Basic and acidic residues" evidence="1">
    <location>
        <begin position="192"/>
        <end position="201"/>
    </location>
</feature>
<evidence type="ECO:0000313" key="3">
    <source>
        <dbReference type="Proteomes" id="UP000028828"/>
    </source>
</evidence>
<feature type="compositionally biased region" description="Basic and acidic residues" evidence="1">
    <location>
        <begin position="148"/>
        <end position="170"/>
    </location>
</feature>
<feature type="compositionally biased region" description="Basic and acidic residues" evidence="1">
    <location>
        <begin position="401"/>
        <end position="412"/>
    </location>
</feature>
<dbReference type="EMBL" id="AEYI02002454">
    <property type="protein sequence ID" value="KFG28226.1"/>
    <property type="molecule type" value="Genomic_DNA"/>
</dbReference>
<gene>
    <name evidence="2" type="ORF">TGP89_237840</name>
</gene>
<feature type="compositionally biased region" description="Basic and acidic residues" evidence="1">
    <location>
        <begin position="512"/>
        <end position="526"/>
    </location>
</feature>
<dbReference type="OrthoDB" id="10482774at2759"/>